<evidence type="ECO:0000256" key="1">
    <source>
        <dbReference type="ARBA" id="ARBA00004141"/>
    </source>
</evidence>
<evidence type="ECO:0000256" key="10">
    <source>
        <dbReference type="ARBA" id="ARBA00023136"/>
    </source>
</evidence>
<dbReference type="STRING" id="1081109.A0A162IRW3"/>
<feature type="transmembrane region" description="Helical" evidence="14">
    <location>
        <begin position="148"/>
        <end position="167"/>
    </location>
</feature>
<comment type="pathway">
    <text evidence="2 14">Lipid metabolism; fatty acid biosynthesis.</text>
</comment>
<dbReference type="GO" id="GO:0007034">
    <property type="term" value="P:vacuolar transport"/>
    <property type="evidence" value="ECO:0007669"/>
    <property type="project" value="EnsemblFungi"/>
</dbReference>
<keyword evidence="9 14" id="KW-0443">Lipid metabolism</keyword>
<evidence type="ECO:0000256" key="7">
    <source>
        <dbReference type="ARBA" id="ARBA00022832"/>
    </source>
</evidence>
<evidence type="ECO:0000256" key="8">
    <source>
        <dbReference type="ARBA" id="ARBA00022989"/>
    </source>
</evidence>
<feature type="transmembrane region" description="Helical" evidence="14">
    <location>
        <begin position="179"/>
        <end position="200"/>
    </location>
</feature>
<organism evidence="15 16">
    <name type="scientific">Moelleriella libera RCEF 2490</name>
    <dbReference type="NCBI Taxonomy" id="1081109"/>
    <lineage>
        <taxon>Eukaryota</taxon>
        <taxon>Fungi</taxon>
        <taxon>Dikarya</taxon>
        <taxon>Ascomycota</taxon>
        <taxon>Pezizomycotina</taxon>
        <taxon>Sordariomycetes</taxon>
        <taxon>Hypocreomycetidae</taxon>
        <taxon>Hypocreales</taxon>
        <taxon>Clavicipitaceae</taxon>
        <taxon>Moelleriella</taxon>
    </lineage>
</organism>
<evidence type="ECO:0000256" key="12">
    <source>
        <dbReference type="ARBA" id="ARBA00023239"/>
    </source>
</evidence>
<keyword evidence="7 14" id="KW-0276">Fatty acid metabolism</keyword>
<dbReference type="Pfam" id="PF04387">
    <property type="entry name" value="PTPLA"/>
    <property type="match status" value="1"/>
</dbReference>
<comment type="subcellular location">
    <subcellularLocation>
        <location evidence="14">Endoplasmic reticulum membrane</location>
        <topology evidence="14">Multi-pass membrane protein</topology>
    </subcellularLocation>
    <subcellularLocation>
        <location evidence="1">Membrane</location>
        <topology evidence="1">Multi-pass membrane protein</topology>
    </subcellularLocation>
</comment>
<dbReference type="Proteomes" id="UP000078544">
    <property type="component" value="Unassembled WGS sequence"/>
</dbReference>
<dbReference type="EMBL" id="AZGY01000006">
    <property type="protein sequence ID" value="KZZ97622.1"/>
    <property type="molecule type" value="Genomic_DNA"/>
</dbReference>
<evidence type="ECO:0000256" key="6">
    <source>
        <dbReference type="ARBA" id="ARBA00022692"/>
    </source>
</evidence>
<accession>A0A162IRW3</accession>
<dbReference type="UniPathway" id="UPA00094"/>
<dbReference type="PANTHER" id="PTHR11035:SF3">
    <property type="entry name" value="VERY-LONG-CHAIN (3R)-3-HYDROXYACYL-COA DEHYDRATASE"/>
    <property type="match status" value="1"/>
</dbReference>
<dbReference type="OrthoDB" id="46988at2759"/>
<keyword evidence="16" id="KW-1185">Reference proteome</keyword>
<comment type="function">
    <text evidence="14">Catalyzes the third of the four reactions of the long-chain fatty acids elongation cycle. This endoplasmic reticulum-bound enzymatic process, allows the addition of two carbons to the chain of long- and very long-chain fatty acids/VLCFAs per cycle. This enzyme catalyzes the dehydration of the 3-hydroxyacyl-CoA intermediate into trans-2,3-enoyl-CoA, within each cycle of fatty acid elongation. Thereby, it participates to the production of VLCFAs of different chain lengths that are involved in multiple biological processes as precursors of membrane lipids and lipid mediators.</text>
</comment>
<comment type="caution">
    <text evidence="14">Lacks conserved residue(s) required for the propagation of feature annotation.</text>
</comment>
<dbReference type="AlphaFoldDB" id="A0A162IRW3"/>
<comment type="caution">
    <text evidence="15">The sequence shown here is derived from an EMBL/GenBank/DDBJ whole genome shotgun (WGS) entry which is preliminary data.</text>
</comment>
<evidence type="ECO:0000256" key="13">
    <source>
        <dbReference type="ARBA" id="ARBA00036671"/>
    </source>
</evidence>
<dbReference type="InterPro" id="IPR007482">
    <property type="entry name" value="Tyr_Pase-like_PTPLA"/>
</dbReference>
<keyword evidence="10 14" id="KW-0472">Membrane</keyword>
<dbReference type="GO" id="GO:0042761">
    <property type="term" value="P:very long-chain fatty acid biosynthetic process"/>
    <property type="evidence" value="ECO:0007669"/>
    <property type="project" value="TreeGrafter"/>
</dbReference>
<sequence>MAQKPPSSSGSSSALKTGYLVLYNFVSATLWTAVLGRTVLLFLLRGAPFVYLGVGAFAKWTQTLAALEVLHSLAGLVRAPPATTLMQVSSRLLLVWPVVDAAPHLAASPWYAAMLTAWSVTEVVRYSYFALALAGALPPALTWVRYSLFYLLYPVGIASECVLVYRRAAAAQTSDVQRYFFYAVLAIYVPGSYILFTHMMKQRRKVMRSLKADGAKSQ</sequence>
<keyword evidence="8 14" id="KW-1133">Transmembrane helix</keyword>
<dbReference type="GO" id="GO:0000324">
    <property type="term" value="C:fungal-type vacuole"/>
    <property type="evidence" value="ECO:0007669"/>
    <property type="project" value="EnsemblFungi"/>
</dbReference>
<keyword evidence="6 14" id="KW-0812">Transmembrane</keyword>
<proteinExistence type="inferred from homology"/>
<evidence type="ECO:0000256" key="2">
    <source>
        <dbReference type="ARBA" id="ARBA00005194"/>
    </source>
</evidence>
<keyword evidence="5 14" id="KW-0444">Lipid biosynthesis</keyword>
<dbReference type="GO" id="GO:0102158">
    <property type="term" value="F:very-long-chain (3R)-3-hydroxyacyl-CoA dehydratase activity"/>
    <property type="evidence" value="ECO:0007669"/>
    <property type="project" value="UniProtKB-EC"/>
</dbReference>
<evidence type="ECO:0000256" key="5">
    <source>
        <dbReference type="ARBA" id="ARBA00022516"/>
    </source>
</evidence>
<dbReference type="PANTHER" id="PTHR11035">
    <property type="entry name" value="VERY-LONG-CHAIN (3R)-3-HYDROXYACYL-COA DEHYDRATASE"/>
    <property type="match status" value="1"/>
</dbReference>
<name>A0A162IRW3_9HYPO</name>
<feature type="transmembrane region" description="Helical" evidence="14">
    <location>
        <begin position="21"/>
        <end position="43"/>
    </location>
</feature>
<evidence type="ECO:0000256" key="14">
    <source>
        <dbReference type="RuleBase" id="RU363109"/>
    </source>
</evidence>
<comment type="catalytic activity">
    <reaction evidence="13 14">
        <text>a very-long-chain (3R)-3-hydroxyacyl-CoA = a very-long-chain (2E)-enoyl-CoA + H2O</text>
        <dbReference type="Rhea" id="RHEA:45812"/>
        <dbReference type="ChEBI" id="CHEBI:15377"/>
        <dbReference type="ChEBI" id="CHEBI:83728"/>
        <dbReference type="ChEBI" id="CHEBI:85440"/>
        <dbReference type="EC" id="4.2.1.134"/>
    </reaction>
</comment>
<gene>
    <name evidence="15" type="ORF">AAL_03586</name>
</gene>
<reference evidence="15 16" key="1">
    <citation type="journal article" date="2016" name="Genome Biol. Evol.">
        <title>Divergent and convergent evolution of fungal pathogenicity.</title>
        <authorList>
            <person name="Shang Y."/>
            <person name="Xiao G."/>
            <person name="Zheng P."/>
            <person name="Cen K."/>
            <person name="Zhan S."/>
            <person name="Wang C."/>
        </authorList>
    </citation>
    <scope>NUCLEOTIDE SEQUENCE [LARGE SCALE GENOMIC DNA]</scope>
    <source>
        <strain evidence="15 16">RCEF 2490</strain>
    </source>
</reference>
<dbReference type="EC" id="4.2.1.134" evidence="4 14"/>
<protein>
    <recommendedName>
        <fullName evidence="4 14">Very-long-chain (3R)-3-hydroxyacyl-CoA dehydratase</fullName>
        <ecNumber evidence="4 14">4.2.1.134</ecNumber>
    </recommendedName>
</protein>
<evidence type="ECO:0000256" key="3">
    <source>
        <dbReference type="ARBA" id="ARBA00007811"/>
    </source>
</evidence>
<evidence type="ECO:0000256" key="9">
    <source>
        <dbReference type="ARBA" id="ARBA00023098"/>
    </source>
</evidence>
<keyword evidence="11 14" id="KW-0275">Fatty acid biosynthesis</keyword>
<evidence type="ECO:0000313" key="15">
    <source>
        <dbReference type="EMBL" id="KZZ97622.1"/>
    </source>
</evidence>
<comment type="similarity">
    <text evidence="3 14">Belongs to the very long-chain fatty acids dehydratase HACD family.</text>
</comment>
<dbReference type="GO" id="GO:0030497">
    <property type="term" value="P:fatty acid elongation"/>
    <property type="evidence" value="ECO:0007669"/>
    <property type="project" value="EnsemblFungi"/>
</dbReference>
<dbReference type="GO" id="GO:0005789">
    <property type="term" value="C:endoplasmic reticulum membrane"/>
    <property type="evidence" value="ECO:0007669"/>
    <property type="project" value="UniProtKB-SubCell"/>
</dbReference>
<evidence type="ECO:0000256" key="4">
    <source>
        <dbReference type="ARBA" id="ARBA00013122"/>
    </source>
</evidence>
<dbReference type="GO" id="GO:0030148">
    <property type="term" value="P:sphingolipid biosynthetic process"/>
    <property type="evidence" value="ECO:0007669"/>
    <property type="project" value="EnsemblFungi"/>
</dbReference>
<keyword evidence="14" id="KW-0256">Endoplasmic reticulum</keyword>
<keyword evidence="12 14" id="KW-0456">Lyase</keyword>
<evidence type="ECO:0000256" key="11">
    <source>
        <dbReference type="ARBA" id="ARBA00023160"/>
    </source>
</evidence>
<evidence type="ECO:0000313" key="16">
    <source>
        <dbReference type="Proteomes" id="UP000078544"/>
    </source>
</evidence>